<gene>
    <name evidence="1" type="ORF">NCTC11370_00051</name>
</gene>
<dbReference type="AlphaFoldDB" id="A0A377G5D4"/>
<name>A0A377G5D4_9GAMM</name>
<proteinExistence type="predicted"/>
<accession>A0A377G5D4</accession>
<evidence type="ECO:0000313" key="2">
    <source>
        <dbReference type="Proteomes" id="UP000254554"/>
    </source>
</evidence>
<dbReference type="STRING" id="1094715.GCA_000236165_00051"/>
<sequence length="165" mass="18644">MSNKINLVIQVQGENYFPAVKQKADFAYVGQLAINAPKPVENTKEQRESLSDIINLIAEDNKQLLQSYEQWRKTILSMVVAGELSREQLMDLYITFYPVQSNATVSLSTLEQAKGNSVIADVPQEREQQTIELLANALAGWISTKQIEPDTLFDQIERQSTISLR</sequence>
<dbReference type="EMBL" id="UGGT01000001">
    <property type="protein sequence ID" value="STO20006.1"/>
    <property type="molecule type" value="Genomic_DNA"/>
</dbReference>
<evidence type="ECO:0000313" key="1">
    <source>
        <dbReference type="EMBL" id="STO20006.1"/>
    </source>
</evidence>
<dbReference type="OrthoDB" id="5650127at2"/>
<reference evidence="1 2" key="1">
    <citation type="submission" date="2018-06" db="EMBL/GenBank/DDBJ databases">
        <authorList>
            <consortium name="Pathogen Informatics"/>
            <person name="Doyle S."/>
        </authorList>
    </citation>
    <scope>NUCLEOTIDE SEQUENCE [LARGE SCALE GENOMIC DNA]</scope>
    <source>
        <strain evidence="1 2">NCTC11370</strain>
    </source>
</reference>
<keyword evidence="2" id="KW-1185">Reference proteome</keyword>
<dbReference type="Proteomes" id="UP000254554">
    <property type="component" value="Unassembled WGS sequence"/>
</dbReference>
<protein>
    <submittedName>
        <fullName evidence="1">Uncharacterized protein</fullName>
    </submittedName>
</protein>
<dbReference type="RefSeq" id="WP_019349437.1">
    <property type="nucleotide sequence ID" value="NZ_JAPHOO010000002.1"/>
</dbReference>
<dbReference type="GeneID" id="93294507"/>
<organism evidence="1 2">
    <name type="scientific">Fluoribacter dumoffii</name>
    <dbReference type="NCBI Taxonomy" id="463"/>
    <lineage>
        <taxon>Bacteria</taxon>
        <taxon>Pseudomonadati</taxon>
        <taxon>Pseudomonadota</taxon>
        <taxon>Gammaproteobacteria</taxon>
        <taxon>Legionellales</taxon>
        <taxon>Legionellaceae</taxon>
        <taxon>Fluoribacter</taxon>
    </lineage>
</organism>